<dbReference type="NCBIfam" id="NF041023">
    <property type="entry name" value="PP0621_fam"/>
    <property type="match status" value="1"/>
</dbReference>
<dbReference type="AlphaFoldDB" id="A0A562ZGX2"/>
<evidence type="ECO:0000313" key="2">
    <source>
        <dbReference type="Proteomes" id="UP000318199"/>
    </source>
</evidence>
<organism evidence="1 2">
    <name type="scientific">Caenimonas sedimenti</name>
    <dbReference type="NCBI Taxonomy" id="2596921"/>
    <lineage>
        <taxon>Bacteria</taxon>
        <taxon>Pseudomonadati</taxon>
        <taxon>Pseudomonadota</taxon>
        <taxon>Betaproteobacteria</taxon>
        <taxon>Burkholderiales</taxon>
        <taxon>Comamonadaceae</taxon>
        <taxon>Caenimonas</taxon>
    </lineage>
</organism>
<dbReference type="OrthoDB" id="9814432at2"/>
<proteinExistence type="predicted"/>
<comment type="caution">
    <text evidence="1">The sequence shown here is derived from an EMBL/GenBank/DDBJ whole genome shotgun (WGS) entry which is preliminary data.</text>
</comment>
<reference evidence="1 2" key="1">
    <citation type="submission" date="2019-07" db="EMBL/GenBank/DDBJ databases">
        <title>Caenimonas sedimenti sp. nov., isolated from activated sludge.</title>
        <authorList>
            <person name="Xu J."/>
        </authorList>
    </citation>
    <scope>NUCLEOTIDE SEQUENCE [LARGE SCALE GENOMIC DNA]</scope>
    <source>
        <strain evidence="1 2">HX-9-20</strain>
    </source>
</reference>
<dbReference type="EMBL" id="VOBQ01000022">
    <property type="protein sequence ID" value="TWO67830.1"/>
    <property type="molecule type" value="Genomic_DNA"/>
</dbReference>
<protein>
    <recommendedName>
        <fullName evidence="3">Preprotein translocase subunit YajC</fullName>
    </recommendedName>
</protein>
<keyword evidence="2" id="KW-1185">Reference proteome</keyword>
<evidence type="ECO:0000313" key="1">
    <source>
        <dbReference type="EMBL" id="TWO67830.1"/>
    </source>
</evidence>
<sequence length="79" mass="8591">MKYLVLFAVLAVAYLWWRNARLERKAAKPPPAQAAAPPGQPQDMVECPVCLVHLPRADALAGPDGSHYCSQEHRRAAGG</sequence>
<dbReference type="InterPro" id="IPR049708">
    <property type="entry name" value="PP0621-like"/>
</dbReference>
<evidence type="ECO:0008006" key="3">
    <source>
        <dbReference type="Google" id="ProtNLM"/>
    </source>
</evidence>
<name>A0A562ZGX2_9BURK</name>
<gene>
    <name evidence="1" type="ORF">FN976_24665</name>
</gene>
<dbReference type="Proteomes" id="UP000318199">
    <property type="component" value="Unassembled WGS sequence"/>
</dbReference>
<accession>A0A562ZGX2</accession>
<dbReference type="RefSeq" id="WP_145895956.1">
    <property type="nucleotide sequence ID" value="NZ_VOBQ01000022.1"/>
</dbReference>